<reference evidence="3" key="1">
    <citation type="journal article" date="2019" name="Int. J. Syst. Evol. Microbiol.">
        <title>The Global Catalogue of Microorganisms (GCM) 10K type strain sequencing project: providing services to taxonomists for standard genome sequencing and annotation.</title>
        <authorList>
            <consortium name="The Broad Institute Genomics Platform"/>
            <consortium name="The Broad Institute Genome Sequencing Center for Infectious Disease"/>
            <person name="Wu L."/>
            <person name="Ma J."/>
        </authorList>
    </citation>
    <scope>NUCLEOTIDE SEQUENCE [LARGE SCALE GENOMIC DNA]</scope>
    <source>
        <strain evidence="3">JCM 15933</strain>
    </source>
</reference>
<dbReference type="InterPro" id="IPR036291">
    <property type="entry name" value="NAD(P)-bd_dom_sf"/>
</dbReference>
<evidence type="ECO:0000256" key="1">
    <source>
        <dbReference type="ARBA" id="ARBA00023002"/>
    </source>
</evidence>
<dbReference type="SUPFAM" id="SSF51735">
    <property type="entry name" value="NAD(P)-binding Rossmann-fold domains"/>
    <property type="match status" value="1"/>
</dbReference>
<dbReference type="InterPro" id="IPR002347">
    <property type="entry name" value="SDR_fam"/>
</dbReference>
<name>A0ABP4NHL7_9ACTN</name>
<protein>
    <submittedName>
        <fullName evidence="2">SDR family oxidoreductase</fullName>
    </submittedName>
</protein>
<evidence type="ECO:0000313" key="3">
    <source>
        <dbReference type="Proteomes" id="UP001501470"/>
    </source>
</evidence>
<gene>
    <name evidence="2" type="ORF">GCM10009827_099200</name>
</gene>
<dbReference type="PANTHER" id="PTHR43157">
    <property type="entry name" value="PHOSPHATIDYLINOSITOL-GLYCAN BIOSYNTHESIS CLASS F PROTEIN-RELATED"/>
    <property type="match status" value="1"/>
</dbReference>
<dbReference type="RefSeq" id="WP_344512141.1">
    <property type="nucleotide sequence ID" value="NZ_BAAAQD010000031.1"/>
</dbReference>
<dbReference type="Proteomes" id="UP001501470">
    <property type="component" value="Unassembled WGS sequence"/>
</dbReference>
<dbReference type="Pfam" id="PF00106">
    <property type="entry name" value="adh_short"/>
    <property type="match status" value="1"/>
</dbReference>
<proteinExistence type="predicted"/>
<comment type="caution">
    <text evidence="2">The sequence shown here is derived from an EMBL/GenBank/DDBJ whole genome shotgun (WGS) entry which is preliminary data.</text>
</comment>
<dbReference type="Gene3D" id="3.40.50.720">
    <property type="entry name" value="NAD(P)-binding Rossmann-like Domain"/>
    <property type="match status" value="1"/>
</dbReference>
<accession>A0ABP4NHL7</accession>
<sequence length="272" mass="28998">MGDLTGRTVVITGASSGIGLAAAVDMARRGAHVVLVGRDPDRLNAAVAQVAAAGGRTPPAYRADFSRLDDVHVLVDQLRQRYQRIDALANNAGGVVAGHARTVDGFEPTIQSNHLAGFLLSHLLREQLRSGRIVNTASAAHSMGAIDPADLRGDRKAGMWKRYGAAKQANILFAAEAARRWPDIMSASYHPGFVRSRFGAGVGVNLMSKVTPFAKTPEQGADTLVWLVATPRPQLVSGGYYEKRKLIRPNAATEDPRLAAQLWDASLAAVGF</sequence>
<dbReference type="EMBL" id="BAAAQD010000031">
    <property type="protein sequence ID" value="GAA1561952.1"/>
    <property type="molecule type" value="Genomic_DNA"/>
</dbReference>
<keyword evidence="1" id="KW-0560">Oxidoreductase</keyword>
<dbReference type="PANTHER" id="PTHR43157:SF31">
    <property type="entry name" value="PHOSPHATIDYLINOSITOL-GLYCAN BIOSYNTHESIS CLASS F PROTEIN"/>
    <property type="match status" value="1"/>
</dbReference>
<evidence type="ECO:0000313" key="2">
    <source>
        <dbReference type="EMBL" id="GAA1561952.1"/>
    </source>
</evidence>
<keyword evidence="3" id="KW-1185">Reference proteome</keyword>
<organism evidence="2 3">
    <name type="scientific">Dactylosporangium maewongense</name>
    <dbReference type="NCBI Taxonomy" id="634393"/>
    <lineage>
        <taxon>Bacteria</taxon>
        <taxon>Bacillati</taxon>
        <taxon>Actinomycetota</taxon>
        <taxon>Actinomycetes</taxon>
        <taxon>Micromonosporales</taxon>
        <taxon>Micromonosporaceae</taxon>
        <taxon>Dactylosporangium</taxon>
    </lineage>
</organism>
<dbReference type="PRINTS" id="PR00081">
    <property type="entry name" value="GDHRDH"/>
</dbReference>